<evidence type="ECO:0000256" key="1">
    <source>
        <dbReference type="SAM" id="MobiDB-lite"/>
    </source>
</evidence>
<dbReference type="Proteomes" id="UP000290809">
    <property type="component" value="Unassembled WGS sequence"/>
</dbReference>
<protein>
    <submittedName>
        <fullName evidence="2">Uncharacterized protein</fullName>
    </submittedName>
</protein>
<accession>A0A430Q0K0</accession>
<reference evidence="2 3" key="1">
    <citation type="journal article" date="2019" name="PLoS Pathog.">
        <title>Genome sequence of the bovine parasite Schistosoma bovis Tanzania.</title>
        <authorList>
            <person name="Oey H."/>
            <person name="Zakrzewski M."/>
            <person name="Gobert G."/>
            <person name="Gravermann K."/>
            <person name="Stoye J."/>
            <person name="Jones M."/>
            <person name="Mcmanus D."/>
            <person name="Krause L."/>
        </authorList>
    </citation>
    <scope>NUCLEOTIDE SEQUENCE [LARGE SCALE GENOMIC DNA]</scope>
    <source>
        <strain evidence="2 3">TAN1997</strain>
    </source>
</reference>
<evidence type="ECO:0000313" key="3">
    <source>
        <dbReference type="Proteomes" id="UP000290809"/>
    </source>
</evidence>
<gene>
    <name evidence="2" type="ORF">DC041_0006983</name>
</gene>
<evidence type="ECO:0000313" key="2">
    <source>
        <dbReference type="EMBL" id="RTG81209.1"/>
    </source>
</evidence>
<keyword evidence="3" id="KW-1185">Reference proteome</keyword>
<feature type="region of interest" description="Disordered" evidence="1">
    <location>
        <begin position="1"/>
        <end position="20"/>
    </location>
</feature>
<proteinExistence type="predicted"/>
<dbReference type="AlphaFoldDB" id="A0A430Q0K0"/>
<name>A0A430Q0K0_SCHBO</name>
<organism evidence="2 3">
    <name type="scientific">Schistosoma bovis</name>
    <name type="common">Blood fluke</name>
    <dbReference type="NCBI Taxonomy" id="6184"/>
    <lineage>
        <taxon>Eukaryota</taxon>
        <taxon>Metazoa</taxon>
        <taxon>Spiralia</taxon>
        <taxon>Lophotrochozoa</taxon>
        <taxon>Platyhelminthes</taxon>
        <taxon>Trematoda</taxon>
        <taxon>Digenea</taxon>
        <taxon>Strigeidida</taxon>
        <taxon>Schistosomatoidea</taxon>
        <taxon>Schistosomatidae</taxon>
        <taxon>Schistosoma</taxon>
    </lineage>
</organism>
<comment type="caution">
    <text evidence="2">The sequence shown here is derived from an EMBL/GenBank/DDBJ whole genome shotgun (WGS) entry which is preliminary data.</text>
</comment>
<sequence length="250" mass="28241">KAANRQVYSERRLPKSSPDMATKCTEENISFLLSHILTDGSGQPTNGKQSVNYHISTEIPEHTFIQKPTNPINVASKETDEGIQQSKFITEYCDSSMLFYGHFSNNFLDPTINAEHGIESNKIPVSINFKSFVRTTSDYDVQHEDVNRLNSPISKASKSIQCSIDKPTTNSVEIHCDILSVIKNDDFSFVLDENSKLIAQQKAHIEHLKHALSSEQNKVQGLHSQLCKNQLEFDKAKLGWLQKENQFKVS</sequence>
<dbReference type="EMBL" id="QMKO01003530">
    <property type="protein sequence ID" value="RTG81209.1"/>
    <property type="molecule type" value="Genomic_DNA"/>
</dbReference>
<feature type="non-terminal residue" evidence="2">
    <location>
        <position position="1"/>
    </location>
</feature>